<dbReference type="InterPro" id="IPR042231">
    <property type="entry name" value="Cho/carn_acyl_trans_2"/>
</dbReference>
<protein>
    <recommendedName>
        <fullName evidence="20">Carrier domain-containing protein</fullName>
    </recommendedName>
</protein>
<keyword evidence="4" id="KW-0597">Phosphoprotein</keyword>
<evidence type="ECO:0008006" key="20">
    <source>
        <dbReference type="Google" id="ProtNLM"/>
    </source>
</evidence>
<dbReference type="Gene3D" id="3.40.366.10">
    <property type="entry name" value="Malonyl-Coenzyme A Acyl Carrier Protein, domain 2"/>
    <property type="match status" value="1"/>
</dbReference>
<keyword evidence="3" id="KW-0596">Phosphopantetheine</keyword>
<dbReference type="CDD" id="cd00833">
    <property type="entry name" value="PKS"/>
    <property type="match status" value="1"/>
</dbReference>
<dbReference type="InterPro" id="IPR014031">
    <property type="entry name" value="Ketoacyl_synth_C"/>
</dbReference>
<keyword evidence="6" id="KW-0276">Fatty acid metabolism</keyword>
<dbReference type="InterPro" id="IPR039551">
    <property type="entry name" value="Cho/carn_acyl_trans"/>
</dbReference>
<proteinExistence type="inferred from homology"/>
<dbReference type="Pfam" id="PF14765">
    <property type="entry name" value="PS-DH"/>
    <property type="match status" value="1"/>
</dbReference>
<evidence type="ECO:0000256" key="10">
    <source>
        <dbReference type="ARBA" id="ARBA00023268"/>
    </source>
</evidence>
<evidence type="ECO:0000256" key="11">
    <source>
        <dbReference type="ARBA" id="ARBA00023315"/>
    </source>
</evidence>
<dbReference type="GO" id="GO:1901336">
    <property type="term" value="P:lactone biosynthetic process"/>
    <property type="evidence" value="ECO:0007669"/>
    <property type="project" value="UniProtKB-ARBA"/>
</dbReference>
<dbReference type="SMART" id="SM00829">
    <property type="entry name" value="PKS_ER"/>
    <property type="match status" value="1"/>
</dbReference>
<dbReference type="InterPro" id="IPR023213">
    <property type="entry name" value="CAT-like_dom_sf"/>
</dbReference>
<evidence type="ECO:0000256" key="4">
    <source>
        <dbReference type="ARBA" id="ARBA00022553"/>
    </source>
</evidence>
<evidence type="ECO:0000256" key="6">
    <source>
        <dbReference type="ARBA" id="ARBA00022832"/>
    </source>
</evidence>
<feature type="region of interest" description="C-terminal hotdog fold" evidence="13">
    <location>
        <begin position="1097"/>
        <end position="1255"/>
    </location>
</feature>
<dbReference type="InterPro" id="IPR016035">
    <property type="entry name" value="Acyl_Trfase/lysoPLipase"/>
</dbReference>
<dbReference type="Pfam" id="PF02801">
    <property type="entry name" value="Ketoacyl-synt_C"/>
    <property type="match status" value="1"/>
</dbReference>
<dbReference type="SUPFAM" id="SSF52777">
    <property type="entry name" value="CoA-dependent acyltransferases"/>
    <property type="match status" value="2"/>
</dbReference>
<dbReference type="InterPro" id="IPR042572">
    <property type="entry name" value="Carn_acyl_trans_N"/>
</dbReference>
<dbReference type="SUPFAM" id="SSF50129">
    <property type="entry name" value="GroES-like"/>
    <property type="match status" value="1"/>
</dbReference>
<dbReference type="SUPFAM" id="SSF51735">
    <property type="entry name" value="NAD(P)-binding Rossmann-fold domains"/>
    <property type="match status" value="2"/>
</dbReference>
<dbReference type="InterPro" id="IPR000542">
    <property type="entry name" value="Carn_acyl_trans"/>
</dbReference>
<dbReference type="Gene3D" id="3.30.559.10">
    <property type="entry name" value="Chloramphenicol acetyltransferase-like domain"/>
    <property type="match status" value="1"/>
</dbReference>
<feature type="compositionally biased region" description="Basic and acidic residues" evidence="14">
    <location>
        <begin position="2559"/>
        <end position="2568"/>
    </location>
</feature>
<evidence type="ECO:0000256" key="14">
    <source>
        <dbReference type="SAM" id="MobiDB-lite"/>
    </source>
</evidence>
<dbReference type="InterPro" id="IPR049900">
    <property type="entry name" value="PKS_mFAS_DH"/>
</dbReference>
<evidence type="ECO:0000259" key="16">
    <source>
        <dbReference type="PROSITE" id="PS52004"/>
    </source>
</evidence>
<dbReference type="InterPro" id="IPR013217">
    <property type="entry name" value="Methyltransf_12"/>
</dbReference>
<dbReference type="SUPFAM" id="SSF55048">
    <property type="entry name" value="Probable ACP-binding domain of malonyl-CoA ACP transacylase"/>
    <property type="match status" value="1"/>
</dbReference>
<comment type="similarity">
    <text evidence="1">Belongs to the carnitine/choline acetyltransferase family.</text>
</comment>
<dbReference type="Pfam" id="PF00109">
    <property type="entry name" value="ketoacyl-synt"/>
    <property type="match status" value="1"/>
</dbReference>
<dbReference type="InterPro" id="IPR014043">
    <property type="entry name" value="Acyl_transferase_dom"/>
</dbReference>
<dbReference type="SMART" id="SM00827">
    <property type="entry name" value="PKS_AT"/>
    <property type="match status" value="1"/>
</dbReference>
<dbReference type="Pfam" id="PF08242">
    <property type="entry name" value="Methyltransf_12"/>
    <property type="match status" value="1"/>
</dbReference>
<dbReference type="InterPro" id="IPR016039">
    <property type="entry name" value="Thiolase-like"/>
</dbReference>
<dbReference type="InterPro" id="IPR049552">
    <property type="entry name" value="PKS_DH_N"/>
</dbReference>
<dbReference type="PROSITE" id="PS00440">
    <property type="entry name" value="ACYLTRANSF_C_2"/>
    <property type="match status" value="1"/>
</dbReference>
<dbReference type="InterPro" id="IPR020807">
    <property type="entry name" value="PKS_DH"/>
</dbReference>
<dbReference type="PROSITE" id="PS52019">
    <property type="entry name" value="PKS_MFAS_DH"/>
    <property type="match status" value="1"/>
</dbReference>
<dbReference type="InterPro" id="IPR020843">
    <property type="entry name" value="ER"/>
</dbReference>
<dbReference type="EMBL" id="JAPEVB010000001">
    <property type="protein sequence ID" value="KAJ4396389.1"/>
    <property type="molecule type" value="Genomic_DNA"/>
</dbReference>
<dbReference type="SUPFAM" id="SSF53901">
    <property type="entry name" value="Thiolase-like"/>
    <property type="match status" value="1"/>
</dbReference>
<dbReference type="Proteomes" id="UP001140453">
    <property type="component" value="Unassembled WGS sequence"/>
</dbReference>
<keyword evidence="9" id="KW-0443">Lipid metabolism</keyword>
<dbReference type="PROSITE" id="PS51257">
    <property type="entry name" value="PROKAR_LIPOPROTEIN"/>
    <property type="match status" value="1"/>
</dbReference>
<dbReference type="InterPro" id="IPR032821">
    <property type="entry name" value="PKS_assoc"/>
</dbReference>
<evidence type="ECO:0000256" key="9">
    <source>
        <dbReference type="ARBA" id="ARBA00023098"/>
    </source>
</evidence>
<dbReference type="Gene3D" id="3.40.50.150">
    <property type="entry name" value="Vaccinia Virus protein VP39"/>
    <property type="match status" value="1"/>
</dbReference>
<dbReference type="SUPFAM" id="SSF53335">
    <property type="entry name" value="S-adenosyl-L-methionine-dependent methyltransferases"/>
    <property type="match status" value="1"/>
</dbReference>
<dbReference type="SMART" id="SM00823">
    <property type="entry name" value="PKS_PP"/>
    <property type="match status" value="1"/>
</dbReference>
<dbReference type="Pfam" id="PF08659">
    <property type="entry name" value="KR"/>
    <property type="match status" value="1"/>
</dbReference>
<dbReference type="Pfam" id="PF21089">
    <property type="entry name" value="PKS_DH_N"/>
    <property type="match status" value="1"/>
</dbReference>
<dbReference type="Pfam" id="PF00698">
    <property type="entry name" value="Acyl_transf_1"/>
    <property type="match status" value="1"/>
</dbReference>
<gene>
    <name evidence="18" type="ORF">N0V93_000608</name>
</gene>
<evidence type="ECO:0000313" key="19">
    <source>
        <dbReference type="Proteomes" id="UP001140453"/>
    </source>
</evidence>
<dbReference type="Pfam" id="PF16197">
    <property type="entry name" value="KAsynt_C_assoc"/>
    <property type="match status" value="1"/>
</dbReference>
<dbReference type="InterPro" id="IPR013968">
    <property type="entry name" value="PKS_KR"/>
</dbReference>
<dbReference type="GO" id="GO:0016491">
    <property type="term" value="F:oxidoreductase activity"/>
    <property type="evidence" value="ECO:0007669"/>
    <property type="project" value="UniProtKB-KW"/>
</dbReference>
<feature type="active site" description="Proton acceptor" evidence="12">
    <location>
        <position position="2885"/>
    </location>
</feature>
<dbReference type="CDD" id="cd02440">
    <property type="entry name" value="AdoMet_MTases"/>
    <property type="match status" value="1"/>
</dbReference>
<comment type="caution">
    <text evidence="18">The sequence shown here is derived from an EMBL/GenBank/DDBJ whole genome shotgun (WGS) entry which is preliminary data.</text>
</comment>
<dbReference type="SMART" id="SM00822">
    <property type="entry name" value="PKS_KR"/>
    <property type="match status" value="1"/>
</dbReference>
<dbReference type="InterPro" id="IPR057326">
    <property type="entry name" value="KR_dom"/>
</dbReference>
<keyword evidence="7" id="KW-0521">NADP</keyword>
<dbReference type="Pfam" id="PF13602">
    <property type="entry name" value="ADH_zinc_N_2"/>
    <property type="match status" value="1"/>
</dbReference>
<evidence type="ECO:0000259" key="17">
    <source>
        <dbReference type="PROSITE" id="PS52019"/>
    </source>
</evidence>
<evidence type="ECO:0000259" key="15">
    <source>
        <dbReference type="PROSITE" id="PS50075"/>
    </source>
</evidence>
<feature type="domain" description="Carrier" evidence="15">
    <location>
        <begin position="2474"/>
        <end position="2551"/>
    </location>
</feature>
<sequence length="3169" mass="349231">MESKDNIPIAVIGMGCRFSGGANGPEALWSRLIEGQSAWTEELPQDRLNLKSFYHPNKDNPGSIAVKGAHFLSQPLAAFDASFFGMSSIEAEDLDPQQRIILEVAWEAVENAGITMNMLKGSDTAVFVGMFAHDFEHMITKDPLYFSKYHNTGSSKCLIANQVSYRFDLHGPSVTLDTGCSGSLVAINSACQSLKAGEAKMALAGGVGLIFSPDQLAVMSKTGMLNSEGKCFAFDDRGDGFGRGEGAGVVLLKPLSDAINDGDNIRAVIHASGVNQDGKTNGITLPSQEAQESLARRIFKNVPFNPCDVQYVEAHGTGTKAGDSAEMHAISNVFCDSSRDINNPLFVGTIKPNLGHTEAASGAAGLIKTILALEKESIPPNILLKTLKPSLADLPWEKLRIPKRQIAWPSTHPPCTRKAVVNSFGSGGTNAMIVLESAESVQSSHGQAASEDCTQIFRTESPRLVALSAKSQVSLMEAVRDLQEYLQLHPSTNLNSLSLTLASRRSTFPWRYSVVVPDVDTLGRTLRSGELTYTRVPSRSCNVFVFTGQGAQYHQMGYHLLSAKSAFSESMNRSDRMLRDLGASWSLIEELSRSEKDTRLNNSIYGQPASTAVQLGLVELLQSWNVRASAVIGHSSGEIAAAFAAGILSQSEALRIAYERSFLAAEAKKNASQSGSMMAVGLGEDEMQQVLDEIGHANGQAAIACINSPSSTTVSGDSSAIVALKTVLHAKGVFAHQLKVDTAYHSHHMQTVSESYLSRLEGLLASHGPQKDSDWLCDFFSTVSGAKKTNGFGPSYWVENLVSPVRFADAVRNVTQSLRGNVHVPLNFIEIGPHRALGGPIRQSVAPLQSDGLSYRYIPTLVRGENSHTALLHTGEHLIKAWEDIDLGAVARLGMSLANNASTLIDLPSYHWDHTTTHWRESRLSKEYRFRKHANHDLLGLRLSSSPDSLPSWRLILRRDDLPWLQDHVVDNSVLFPGSGYIAMAIEAIRQLSLDSTTGRVFTGYRIKNVSFTRSLIVPDDSKGVEVLLSFSQGDHPALFSFRIHSVSEESSWVEHCDGMIEAVFFSEQEEFQTQQEELYQAQQRTSDLQVAKKMCSQIIDHCELYSQLKAAGNFYGPAFAAISEARLDLKSQKSLTQVIIPDIAAMMPSEFIQPHIVHPTSLDAILHISVLLSQRLKVTRRGSSVPVFIGEIFISSKLTSTSGTTLDVVCDLKNASPHSSGFDIVAYHEVDDVLYPVVTISDGEIRVISEATANEVAAQSSRPESLSVFRVETGLDINSLSATDLEALIIPIQVSGTGFSQVEKVSMLQSSAAQYIRQALNEVQHQGLIVEKDYRSSLFAWMQEFVKSEVGRSLLADTPDLRENPREKLSQLGIEGEILFRMGSNMSSILTGNSEPLALLLEDNFLYRVYENDECARGNRYLAEYVKHLAFKKPGLRILELGAGTGSATLSILQVCSPDGRGTFCSEYIFTDISSGFFESAREKFKQWDDLIRFEALDLESDPIAQGFERNGFDIVLASNVIHATKSIDRSLHNIRQLLRPGGVLALVEIVKVTPFHNATFGMLPGWWAGVEDGRKTSPLQTVEQWDKRLRGAKFSGVELTAHDFPEPATGCALLTSRSAPELSNGVSLMDFELFNCLEDESMGKSICQDMRTILERSGNKCFISTWQDDEADSNTCPVVIDAAERPVLANCSEGTFTQLISLFIRRKRVCWITFSTAIKKTDEEICPALENGSYVPGHGLITGLARTALSEYDGLELLCVNVQDAVENNNSKEILDQISKLLLSLGRPNELDDIVDTEYTLRNGRLFISRLSPNERLRSTVEMREDQVEDDSGVNVSFQKGHALKLQSIPGVLSSLKFVEFDPVAVLDPDDVEVQPFAWGVNFKDVLVALGSLKATQHMAGECAGVVTRVGENFRAYYQPGQRVAMIYGTPPYSNRVVTNGNLIHTIPNNMSFADAATIPVAFATAYYGLVDCANLSKGQTVLIHAASGGLGQAAIMICQWMGATVFATVGSKAKKQVLIKKFGIPDSHIFSSRNTDFKPGLMRLTKTRGVDVVLNSLPGEGLRASWECVARMGAFIEVGKTDIYRRASLPMEVFDKNVRFVSVDFVVVGQDRPQEAQSVLSRVFDYIEAGHFSALPIISFPISEIFQAFRLLQSRQHTGKIVLEASEDTVVRASLSEKATGLDPASTYLIVGGLGSLGRQLCRHMQTNGARHIVLLSRKDFDEEPRRILEQDLAQSGCLVKVITCDILIEEHVKQMVAGLRSSMPPLKGVIHGAMVIADSTLPHLDLKTFQNALLPKYDGTNNLCSALESELPRLQFFIMLSSLATILGLPGQANYSAGNAYQDHFVHSQVSKGFRNFFSINLPLIKESQTMSSETENLVARKGVETVPVSTLFSLLDYAMSGEAAKDGNNHIVFGISANSMQTREKNHFRITPLLRPVVVNGQKRTKKGSSSNISMTISELLANATSMENKIDVILLSIKAKVSSLIALEAEELSLDAPVASLGLDSLVSIELKNWITKTLNAALQTTEIMDSPSLRSLAVLAFQRSSLVNEKSIVADRERSSTHESQNPQTLKEVVSKEPKDTLKLPKYPLHTLEKTMEVFLDSVAHLGTTTELEATKEAVAELLEPGGIGQSLHARLERRAADPNIDNWLIDTYNKSIWLQVRDTGPRGHNFFGTHTLSEVQHSQAERASLVSLAAYEYKLSLDDGTLPQDYRNELPLCMETVHWLFNAVRIPQRGCDRVDRWPGNEYLVAMRRGHVWKVPLVISGRVVSHKQLKATFEAILKGPIEEDNRAPIFTTGNRDVWAKNRDELISMSPVNQDFISAIEKSLFAVCLEDNEAPSNPNERGSYFLFDDNSNRWLDKTVSFIVCTNGVSASFYEHAMIDGSTLNGLAQTINKSIATGHQKFESEKPDQNAAALSLQGYDIHYTYMPFISSATLDTRLGDLQSEHLARLEGYSFSCYIHKAWSTEFCRSYKLPPKSVFQMIIQVAVRRHFGYSPLSWDMVVQRQFLRGRFDNMNVQTAEVAAFCEAAWDEERDPMEKRRLFLDAVRSHARFVMLSSRGRGWMRHLMALQDLVEPGNALPRLYSDALYLRTKERKVFTSFGDSGVLELGCCWADREALWISCEVDDNSVNFCVVNGQQRAQEFVGHVKAAINLVKDIIETK</sequence>
<dbReference type="Gene3D" id="1.10.275.20">
    <property type="entry name" value="Choline/Carnitine o-acyltransferase"/>
    <property type="match status" value="1"/>
</dbReference>
<evidence type="ECO:0000256" key="7">
    <source>
        <dbReference type="ARBA" id="ARBA00022857"/>
    </source>
</evidence>
<organism evidence="18 19">
    <name type="scientific">Gnomoniopsis smithogilvyi</name>
    <dbReference type="NCBI Taxonomy" id="1191159"/>
    <lineage>
        <taxon>Eukaryota</taxon>
        <taxon>Fungi</taxon>
        <taxon>Dikarya</taxon>
        <taxon>Ascomycota</taxon>
        <taxon>Pezizomycotina</taxon>
        <taxon>Sordariomycetes</taxon>
        <taxon>Sordariomycetidae</taxon>
        <taxon>Diaporthales</taxon>
        <taxon>Gnomoniaceae</taxon>
        <taxon>Gnomoniopsis</taxon>
    </lineage>
</organism>
<dbReference type="InterPro" id="IPR009081">
    <property type="entry name" value="PP-bd_ACP"/>
</dbReference>
<dbReference type="Gene3D" id="3.40.50.720">
    <property type="entry name" value="NAD(P)-binding Rossmann-like Domain"/>
    <property type="match status" value="2"/>
</dbReference>
<feature type="domain" description="Ketosynthase family 3 (KS3)" evidence="16">
    <location>
        <begin position="6"/>
        <end position="437"/>
    </location>
</feature>
<dbReference type="GO" id="GO:0016406">
    <property type="term" value="F:carnitine O-acyltransferase activity"/>
    <property type="evidence" value="ECO:0007669"/>
    <property type="project" value="UniProtKB-ARBA"/>
</dbReference>
<keyword evidence="11" id="KW-0012">Acyltransferase</keyword>
<dbReference type="SUPFAM" id="SSF47336">
    <property type="entry name" value="ACP-like"/>
    <property type="match status" value="1"/>
</dbReference>
<dbReference type="InterPro" id="IPR050091">
    <property type="entry name" value="PKS_NRPS_Biosynth_Enz"/>
</dbReference>
<feature type="domain" description="PKS/mFAS DH" evidence="17">
    <location>
        <begin position="936"/>
        <end position="1255"/>
    </location>
</feature>
<dbReference type="SMART" id="SM00825">
    <property type="entry name" value="PKS_KS"/>
    <property type="match status" value="1"/>
</dbReference>
<evidence type="ECO:0000256" key="8">
    <source>
        <dbReference type="ARBA" id="ARBA00023002"/>
    </source>
</evidence>
<dbReference type="PANTHER" id="PTHR43775">
    <property type="entry name" value="FATTY ACID SYNTHASE"/>
    <property type="match status" value="1"/>
</dbReference>
<keyword evidence="19" id="KW-1185">Reference proteome</keyword>
<dbReference type="OrthoDB" id="329835at2759"/>
<accession>A0A9W8Z3Z2</accession>
<dbReference type="GO" id="GO:0006633">
    <property type="term" value="P:fatty acid biosynthetic process"/>
    <property type="evidence" value="ECO:0007669"/>
    <property type="project" value="TreeGrafter"/>
</dbReference>
<keyword evidence="10" id="KW-0511">Multifunctional enzyme</keyword>
<dbReference type="GO" id="GO:0044550">
    <property type="term" value="P:secondary metabolite biosynthetic process"/>
    <property type="evidence" value="ECO:0007669"/>
    <property type="project" value="UniProtKB-ARBA"/>
</dbReference>
<reference evidence="18" key="1">
    <citation type="submission" date="2022-10" db="EMBL/GenBank/DDBJ databases">
        <title>Tapping the CABI collections for fungal endophytes: first genome assemblies for Collariella, Neodidymelliopsis, Ascochyta clinopodiicola, Didymella pomorum, Didymosphaeria variabile, Neocosmospora piperis and Neocucurbitaria cava.</title>
        <authorList>
            <person name="Hill R."/>
        </authorList>
    </citation>
    <scope>NUCLEOTIDE SEQUENCE</scope>
    <source>
        <strain evidence="18">IMI 355082</strain>
    </source>
</reference>
<keyword evidence="8" id="KW-0560">Oxidoreductase</keyword>
<dbReference type="InterPro" id="IPR042104">
    <property type="entry name" value="PKS_dehydratase_sf"/>
</dbReference>
<dbReference type="InterPro" id="IPR020841">
    <property type="entry name" value="PKS_Beta-ketoAc_synthase_dom"/>
</dbReference>
<keyword evidence="5" id="KW-0808">Transferase</keyword>
<feature type="region of interest" description="Disordered" evidence="14">
    <location>
        <begin position="2559"/>
        <end position="2584"/>
    </location>
</feature>
<dbReference type="Gene3D" id="1.10.1200.10">
    <property type="entry name" value="ACP-like"/>
    <property type="match status" value="1"/>
</dbReference>
<dbReference type="InterPro" id="IPR016036">
    <property type="entry name" value="Malonyl_transacylase_ACP-bd"/>
</dbReference>
<dbReference type="PANTHER" id="PTHR43775:SF22">
    <property type="entry name" value="SYNTHASE, PUTATIVE (JCVI)-RELATED"/>
    <property type="match status" value="1"/>
</dbReference>
<evidence type="ECO:0000256" key="3">
    <source>
        <dbReference type="ARBA" id="ARBA00022450"/>
    </source>
</evidence>
<dbReference type="PROSITE" id="PS50075">
    <property type="entry name" value="CARRIER"/>
    <property type="match status" value="1"/>
</dbReference>
<dbReference type="InterPro" id="IPR020806">
    <property type="entry name" value="PKS_PP-bd"/>
</dbReference>
<evidence type="ECO:0000256" key="1">
    <source>
        <dbReference type="ARBA" id="ARBA00005232"/>
    </source>
</evidence>
<dbReference type="SMART" id="SM00826">
    <property type="entry name" value="PKS_DH"/>
    <property type="match status" value="1"/>
</dbReference>
<dbReference type="Gene3D" id="3.90.180.10">
    <property type="entry name" value="Medium-chain alcohol dehydrogenases, catalytic domain"/>
    <property type="match status" value="1"/>
</dbReference>
<evidence type="ECO:0000256" key="2">
    <source>
        <dbReference type="ARBA" id="ARBA00022448"/>
    </source>
</evidence>
<keyword evidence="2" id="KW-0813">Transport</keyword>
<dbReference type="Gene3D" id="3.30.559.70">
    <property type="entry name" value="Choline/Carnitine o-acyltransferase, domain 2"/>
    <property type="match status" value="1"/>
</dbReference>
<dbReference type="CDD" id="cd05195">
    <property type="entry name" value="enoyl_red"/>
    <property type="match status" value="1"/>
</dbReference>
<dbReference type="Gene3D" id="3.10.129.110">
    <property type="entry name" value="Polyketide synthase dehydratase"/>
    <property type="match status" value="1"/>
</dbReference>
<feature type="active site" description="Proton donor; for dehydratase activity" evidence="13">
    <location>
        <position position="1164"/>
    </location>
</feature>
<evidence type="ECO:0000256" key="5">
    <source>
        <dbReference type="ARBA" id="ARBA00022679"/>
    </source>
</evidence>
<dbReference type="InterPro" id="IPR014030">
    <property type="entry name" value="Ketoacyl_synth_N"/>
</dbReference>
<name>A0A9W8Z3Z2_9PEZI</name>
<dbReference type="GO" id="GO:0004312">
    <property type="term" value="F:fatty acid synthase activity"/>
    <property type="evidence" value="ECO:0007669"/>
    <property type="project" value="TreeGrafter"/>
</dbReference>
<dbReference type="Gene3D" id="3.40.47.10">
    <property type="match status" value="1"/>
</dbReference>
<dbReference type="Pfam" id="PF23297">
    <property type="entry name" value="ACP_SdgA_C"/>
    <property type="match status" value="1"/>
</dbReference>
<feature type="region of interest" description="N-terminal hotdog fold" evidence="13">
    <location>
        <begin position="936"/>
        <end position="1068"/>
    </location>
</feature>
<dbReference type="SUPFAM" id="SSF52151">
    <property type="entry name" value="FabD/lysophospholipase-like"/>
    <property type="match status" value="1"/>
</dbReference>
<dbReference type="Pfam" id="PF00755">
    <property type="entry name" value="Carn_acyltransf"/>
    <property type="match status" value="1"/>
</dbReference>
<dbReference type="InterPro" id="IPR036291">
    <property type="entry name" value="NAD(P)-bd_dom_sf"/>
</dbReference>
<feature type="active site" description="Proton acceptor; for dehydratase activity" evidence="13">
    <location>
        <position position="968"/>
    </location>
</feature>
<dbReference type="InterPro" id="IPR036736">
    <property type="entry name" value="ACP-like_sf"/>
</dbReference>
<dbReference type="InterPro" id="IPR049551">
    <property type="entry name" value="PKS_DH_C"/>
</dbReference>
<dbReference type="GO" id="GO:0031177">
    <property type="term" value="F:phosphopantetheine binding"/>
    <property type="evidence" value="ECO:0007669"/>
    <property type="project" value="InterPro"/>
</dbReference>
<dbReference type="InterPro" id="IPR001227">
    <property type="entry name" value="Ac_transferase_dom_sf"/>
</dbReference>
<evidence type="ECO:0000313" key="18">
    <source>
        <dbReference type="EMBL" id="KAJ4396389.1"/>
    </source>
</evidence>
<dbReference type="InterPro" id="IPR011032">
    <property type="entry name" value="GroES-like_sf"/>
</dbReference>
<dbReference type="InterPro" id="IPR029063">
    <property type="entry name" value="SAM-dependent_MTases_sf"/>
</dbReference>
<evidence type="ECO:0000256" key="13">
    <source>
        <dbReference type="PROSITE-ProRule" id="PRU01363"/>
    </source>
</evidence>
<evidence type="ECO:0000256" key="12">
    <source>
        <dbReference type="PIRSR" id="PIRSR600542-1"/>
    </source>
</evidence>
<dbReference type="FunFam" id="3.40.50.720:FF:000209">
    <property type="entry name" value="Polyketide synthase Pks12"/>
    <property type="match status" value="1"/>
</dbReference>
<dbReference type="PROSITE" id="PS52004">
    <property type="entry name" value="KS3_2"/>
    <property type="match status" value="1"/>
</dbReference>